<dbReference type="OrthoDB" id="9796999at2"/>
<sequence>MARKLDSLPVIDAPTRAEWRAWLAQHHAQPTGIWLTLYKKTKGPGFLNYAEAVEEALCFGWIDSVPRKVDTVCYQLYFSPRKPGSVWSGLNKRRVAALEAAGLLHPAGQAKIAAARLDGSWATLDAVDALALPPDLAAAFAAQPAAYQNFQSFPPSTRKAILQQLVAVKRPETRQQRITRIIEKATRNERA</sequence>
<gene>
    <name evidence="1" type="ORF">EI290_04815</name>
</gene>
<name>A0A428JRI8_9BACT</name>
<dbReference type="EMBL" id="RWIS01000002">
    <property type="protein sequence ID" value="RSK36209.1"/>
    <property type="molecule type" value="Genomic_DNA"/>
</dbReference>
<dbReference type="Proteomes" id="UP000280066">
    <property type="component" value="Unassembled WGS sequence"/>
</dbReference>
<dbReference type="RefSeq" id="WP_125427295.1">
    <property type="nucleotide sequence ID" value="NZ_RWIS01000002.1"/>
</dbReference>
<proteinExistence type="predicted"/>
<dbReference type="Pfam" id="PF13376">
    <property type="entry name" value="OmdA"/>
    <property type="match status" value="1"/>
</dbReference>
<organism evidence="1 2">
    <name type="scientific">Hymenobacter metallilatus</name>
    <dbReference type="NCBI Taxonomy" id="2493666"/>
    <lineage>
        <taxon>Bacteria</taxon>
        <taxon>Pseudomonadati</taxon>
        <taxon>Bacteroidota</taxon>
        <taxon>Cytophagia</taxon>
        <taxon>Cytophagales</taxon>
        <taxon>Hymenobacteraceae</taxon>
        <taxon>Hymenobacter</taxon>
    </lineage>
</organism>
<evidence type="ECO:0000313" key="1">
    <source>
        <dbReference type="EMBL" id="RSK36209.1"/>
    </source>
</evidence>
<keyword evidence="2" id="KW-1185">Reference proteome</keyword>
<dbReference type="AlphaFoldDB" id="A0A428JRI8"/>
<evidence type="ECO:0000313" key="2">
    <source>
        <dbReference type="Proteomes" id="UP000280066"/>
    </source>
</evidence>
<evidence type="ECO:0008006" key="3">
    <source>
        <dbReference type="Google" id="ProtNLM"/>
    </source>
</evidence>
<protein>
    <recommendedName>
        <fullName evidence="3">Bacteriocin-protection protein</fullName>
    </recommendedName>
</protein>
<reference evidence="1 2" key="1">
    <citation type="submission" date="2018-12" db="EMBL/GenBank/DDBJ databases">
        <authorList>
            <person name="Feng G."/>
            <person name="Zhu H."/>
        </authorList>
    </citation>
    <scope>NUCLEOTIDE SEQUENCE [LARGE SCALE GENOMIC DNA]</scope>
    <source>
        <strain evidence="1 2">9PBR-2</strain>
    </source>
</reference>
<comment type="caution">
    <text evidence="1">The sequence shown here is derived from an EMBL/GenBank/DDBJ whole genome shotgun (WGS) entry which is preliminary data.</text>
</comment>
<accession>A0A428JRI8</accession>